<comment type="caution">
    <text evidence="1">The sequence shown here is derived from an EMBL/GenBank/DDBJ whole genome shotgun (WGS) entry which is preliminary data.</text>
</comment>
<protein>
    <submittedName>
        <fullName evidence="1">Uncharacterized protein</fullName>
    </submittedName>
</protein>
<dbReference type="PANTHER" id="PTHR21529">
    <property type="entry name" value="MAMMARY TURMOR VIRUS RECEPTOR HOMOLOG 1, 2 MTVR1, 2"/>
    <property type="match status" value="1"/>
</dbReference>
<evidence type="ECO:0000313" key="2">
    <source>
        <dbReference type="Proteomes" id="UP001187471"/>
    </source>
</evidence>
<reference evidence="1" key="1">
    <citation type="submission" date="2022-12" db="EMBL/GenBank/DDBJ databases">
        <title>Draft genome assemblies for two species of Escallonia (Escalloniales).</title>
        <authorList>
            <person name="Chanderbali A."/>
            <person name="Dervinis C."/>
            <person name="Anghel I."/>
            <person name="Soltis D."/>
            <person name="Soltis P."/>
            <person name="Zapata F."/>
        </authorList>
    </citation>
    <scope>NUCLEOTIDE SEQUENCE</scope>
    <source>
        <strain evidence="1">UCBG92.1500</strain>
        <tissue evidence="1">Leaf</tissue>
    </source>
</reference>
<dbReference type="EMBL" id="JAVXUO010002995">
    <property type="protein sequence ID" value="KAK2967720.1"/>
    <property type="molecule type" value="Genomic_DNA"/>
</dbReference>
<dbReference type="InterPro" id="IPR039904">
    <property type="entry name" value="TRANK1"/>
</dbReference>
<dbReference type="AlphaFoldDB" id="A0AA88QYY9"/>
<proteinExistence type="predicted"/>
<keyword evidence="2" id="KW-1185">Reference proteome</keyword>
<dbReference type="PANTHER" id="PTHR21529:SF4">
    <property type="entry name" value="TPR AND ANKYRIN REPEAT-CONTAINING PROTEIN 1"/>
    <property type="match status" value="1"/>
</dbReference>
<sequence length="156" mass="17865">MAFSPTTDMFIFSLFQVCFSDEFCNSMVRIKHVEIRKKVVSLLLELSNGWRQPSWEKTDSNMAGVSSQLLEQYNVNGYLSLIWSVDVHKEASMHIQVIVFWDILPVYKIPDVSRHLNIRKLVLPMTWPLDSDALTLASYDPSESLASQLGALNIRN</sequence>
<organism evidence="1 2">
    <name type="scientific">Escallonia rubra</name>
    <dbReference type="NCBI Taxonomy" id="112253"/>
    <lineage>
        <taxon>Eukaryota</taxon>
        <taxon>Viridiplantae</taxon>
        <taxon>Streptophyta</taxon>
        <taxon>Embryophyta</taxon>
        <taxon>Tracheophyta</taxon>
        <taxon>Spermatophyta</taxon>
        <taxon>Magnoliopsida</taxon>
        <taxon>eudicotyledons</taxon>
        <taxon>Gunneridae</taxon>
        <taxon>Pentapetalae</taxon>
        <taxon>asterids</taxon>
        <taxon>campanulids</taxon>
        <taxon>Escalloniales</taxon>
        <taxon>Escalloniaceae</taxon>
        <taxon>Escallonia</taxon>
    </lineage>
</organism>
<gene>
    <name evidence="1" type="ORF">RJ640_028451</name>
</gene>
<accession>A0AA88QYY9</accession>
<evidence type="ECO:0000313" key="1">
    <source>
        <dbReference type="EMBL" id="KAK2967720.1"/>
    </source>
</evidence>
<name>A0AA88QYY9_9ASTE</name>
<dbReference type="Proteomes" id="UP001187471">
    <property type="component" value="Unassembled WGS sequence"/>
</dbReference>